<dbReference type="EMBL" id="UZAF01016555">
    <property type="protein sequence ID" value="VDO30146.1"/>
    <property type="molecule type" value="Genomic_DNA"/>
</dbReference>
<keyword evidence="2" id="KW-1185">Reference proteome</keyword>
<organism evidence="3">
    <name type="scientific">Haemonchus placei</name>
    <name type="common">Barber's pole worm</name>
    <dbReference type="NCBI Taxonomy" id="6290"/>
    <lineage>
        <taxon>Eukaryota</taxon>
        <taxon>Metazoa</taxon>
        <taxon>Ecdysozoa</taxon>
        <taxon>Nematoda</taxon>
        <taxon>Chromadorea</taxon>
        <taxon>Rhabditida</taxon>
        <taxon>Rhabditina</taxon>
        <taxon>Rhabditomorpha</taxon>
        <taxon>Strongyloidea</taxon>
        <taxon>Trichostrongylidae</taxon>
        <taxon>Haemonchus</taxon>
    </lineage>
</organism>
<name>A0A0N4W988_HAEPC</name>
<proteinExistence type="predicted"/>
<evidence type="ECO:0000313" key="3">
    <source>
        <dbReference type="WBParaSite" id="HPLM_0000683501-mRNA-1"/>
    </source>
</evidence>
<sequence>MKACSTKHRSLDALRATLVEAWEDLNGDYLSVDAFPRRILACIRAKGGYFEI</sequence>
<reference evidence="3" key="1">
    <citation type="submission" date="2017-02" db="UniProtKB">
        <authorList>
            <consortium name="WormBaseParasite"/>
        </authorList>
    </citation>
    <scope>IDENTIFICATION</scope>
</reference>
<protein>
    <submittedName>
        <fullName evidence="3">Transposase</fullName>
    </submittedName>
</protein>
<evidence type="ECO:0000313" key="2">
    <source>
        <dbReference type="Proteomes" id="UP000268014"/>
    </source>
</evidence>
<gene>
    <name evidence="1" type="ORF">HPLM_LOCUS6827</name>
</gene>
<dbReference type="Gene3D" id="3.30.420.10">
    <property type="entry name" value="Ribonuclease H-like superfamily/Ribonuclease H"/>
    <property type="match status" value="1"/>
</dbReference>
<dbReference type="WBParaSite" id="HPLM_0000683501-mRNA-1">
    <property type="protein sequence ID" value="HPLM_0000683501-mRNA-1"/>
    <property type="gene ID" value="HPLM_0000683501"/>
</dbReference>
<accession>A0A0N4W988</accession>
<dbReference type="OrthoDB" id="7951431at2759"/>
<dbReference type="AlphaFoldDB" id="A0A0N4W988"/>
<dbReference type="InterPro" id="IPR036397">
    <property type="entry name" value="RNaseH_sf"/>
</dbReference>
<dbReference type="Proteomes" id="UP000268014">
    <property type="component" value="Unassembled WGS sequence"/>
</dbReference>
<evidence type="ECO:0000313" key="1">
    <source>
        <dbReference type="EMBL" id="VDO30146.1"/>
    </source>
</evidence>
<reference evidence="1 2" key="2">
    <citation type="submission" date="2018-11" db="EMBL/GenBank/DDBJ databases">
        <authorList>
            <consortium name="Pathogen Informatics"/>
        </authorList>
    </citation>
    <scope>NUCLEOTIDE SEQUENCE [LARGE SCALE GENOMIC DNA]</scope>
    <source>
        <strain evidence="1 2">MHpl1</strain>
    </source>
</reference>
<dbReference type="GO" id="GO:0003676">
    <property type="term" value="F:nucleic acid binding"/>
    <property type="evidence" value="ECO:0007669"/>
    <property type="project" value="InterPro"/>
</dbReference>